<name>A0A0R0ENE0_SOYBN</name>
<keyword evidence="8 10" id="KW-0927">Auxin signaling pathway</keyword>
<comment type="subcellular location">
    <subcellularLocation>
        <location evidence="1 10">Nucleus</location>
    </subcellularLocation>
</comment>
<dbReference type="GO" id="GO:0005634">
    <property type="term" value="C:nucleus"/>
    <property type="evidence" value="ECO:0007669"/>
    <property type="project" value="UniProtKB-SubCell"/>
</dbReference>
<comment type="similarity">
    <text evidence="2 10">Belongs to the Aux/IAA family.</text>
</comment>
<dbReference type="AlphaFoldDB" id="A0A0R0ENE0"/>
<proteinExistence type="inferred from homology"/>
<comment type="subunit">
    <text evidence="3 10">Homodimers and heterodimers.</text>
</comment>
<dbReference type="PANTHER" id="PTHR31734:SF6">
    <property type="entry name" value="AUXIN-RESPONSIVE PROTEIN IAA11"/>
    <property type="match status" value="1"/>
</dbReference>
<dbReference type="SUPFAM" id="SSF54277">
    <property type="entry name" value="CAD &amp; PB1 domains"/>
    <property type="match status" value="1"/>
</dbReference>
<dbReference type="GO" id="GO:0006355">
    <property type="term" value="P:regulation of DNA-templated transcription"/>
    <property type="evidence" value="ECO:0007669"/>
    <property type="project" value="InterPro"/>
</dbReference>
<reference evidence="13" key="3">
    <citation type="submission" date="2018-07" db="EMBL/GenBank/DDBJ databases">
        <title>WGS assembly of Glycine max.</title>
        <authorList>
            <person name="Schmutz J."/>
            <person name="Cannon S."/>
            <person name="Schlueter J."/>
            <person name="Ma J."/>
            <person name="Mitros T."/>
            <person name="Nelson W."/>
            <person name="Hyten D."/>
            <person name="Song Q."/>
            <person name="Thelen J."/>
            <person name="Cheng J."/>
            <person name="Xu D."/>
            <person name="Hellsten U."/>
            <person name="May G."/>
            <person name="Yu Y."/>
            <person name="Sakurai T."/>
            <person name="Umezawa T."/>
            <person name="Bhattacharyya M."/>
            <person name="Sandhu D."/>
            <person name="Valliyodan B."/>
            <person name="Lindquist E."/>
            <person name="Peto M."/>
            <person name="Grant D."/>
            <person name="Shu S."/>
            <person name="Goodstein D."/>
            <person name="Barry K."/>
            <person name="Futrell-Griggs M."/>
            <person name="Abernathy B."/>
            <person name="Du J."/>
            <person name="Tian Z."/>
            <person name="Zhu L."/>
            <person name="Gill N."/>
            <person name="Joshi T."/>
            <person name="Libault M."/>
            <person name="Sethuraman A."/>
            <person name="Zhang X."/>
            <person name="Shinozaki K."/>
            <person name="Nguyen H."/>
            <person name="Wing R."/>
            <person name="Cregan P."/>
            <person name="Specht J."/>
            <person name="Grimwood J."/>
            <person name="Rokhsar D."/>
            <person name="Stacey G."/>
            <person name="Shoemaker R."/>
            <person name="Jackson S."/>
        </authorList>
    </citation>
    <scope>NUCLEOTIDE SEQUENCE</scope>
    <source>
        <tissue evidence="13">Callus</tissue>
    </source>
</reference>
<keyword evidence="6 10" id="KW-0804">Transcription</keyword>
<evidence type="ECO:0000256" key="5">
    <source>
        <dbReference type="ARBA" id="ARBA00023015"/>
    </source>
</evidence>
<sequence length="269" mass="29825">MWVLPHLLVTTNEAPLLPKKYSLTSQLETRAEKPLQCLKMTTLLLRILHLTLNFLSPYAPANSSFTSLPITAPSQVVGWPPLGAYRMNSYNSHAKSPATEVFNSTLDKRASNSAGVRKSADGGSDSSNIISKEKGNLRTSLFVKVKMDGIPIGRKVDLGAHDSYETLAQTLEDMFDESTTVLTHKVGSNGEDHGTEVGTDGHSKLLDGSSDFVLTYEDKEGDWVLVGDVPWWMFLNSVRRLRIMRTPEDNGLAPRLEEKNRRSNTSSYR</sequence>
<reference evidence="13 14" key="1">
    <citation type="journal article" date="2010" name="Nature">
        <title>Genome sequence of the palaeopolyploid soybean.</title>
        <authorList>
            <person name="Schmutz J."/>
            <person name="Cannon S.B."/>
            <person name="Schlueter J."/>
            <person name="Ma J."/>
            <person name="Mitros T."/>
            <person name="Nelson W."/>
            <person name="Hyten D.L."/>
            <person name="Song Q."/>
            <person name="Thelen J.J."/>
            <person name="Cheng J."/>
            <person name="Xu D."/>
            <person name="Hellsten U."/>
            <person name="May G.D."/>
            <person name="Yu Y."/>
            <person name="Sakurai T."/>
            <person name="Umezawa T."/>
            <person name="Bhattacharyya M.K."/>
            <person name="Sandhu D."/>
            <person name="Valliyodan B."/>
            <person name="Lindquist E."/>
            <person name="Peto M."/>
            <person name="Grant D."/>
            <person name="Shu S."/>
            <person name="Goodstein D."/>
            <person name="Barry K."/>
            <person name="Futrell-Griggs M."/>
            <person name="Abernathy B."/>
            <person name="Du J."/>
            <person name="Tian Z."/>
            <person name="Zhu L."/>
            <person name="Gill N."/>
            <person name="Joshi T."/>
            <person name="Libault M."/>
            <person name="Sethuraman A."/>
            <person name="Zhang X.-C."/>
            <person name="Shinozaki K."/>
            <person name="Nguyen H.T."/>
            <person name="Wing R.A."/>
            <person name="Cregan P."/>
            <person name="Specht J."/>
            <person name="Grimwood J."/>
            <person name="Rokhsar D."/>
            <person name="Stacey G."/>
            <person name="Shoemaker R.C."/>
            <person name="Jackson S.A."/>
        </authorList>
    </citation>
    <scope>NUCLEOTIDE SEQUENCE [LARGE SCALE GENOMIC DNA]</scope>
    <source>
        <strain evidence="14">cv. Williams 82</strain>
        <tissue evidence="13">Callus</tissue>
    </source>
</reference>
<evidence type="ECO:0000256" key="8">
    <source>
        <dbReference type="ARBA" id="ARBA00023294"/>
    </source>
</evidence>
<dbReference type="PANTHER" id="PTHR31734">
    <property type="entry name" value="AUXIN-RESPONSIVE PROTEIN IAA17"/>
    <property type="match status" value="1"/>
</dbReference>
<keyword evidence="15" id="KW-1185">Reference proteome</keyword>
<gene>
    <name evidence="13" type="ORF">GLYMA_19G168500</name>
</gene>
<accession>A0A0R0ENE0</accession>
<evidence type="ECO:0000256" key="10">
    <source>
        <dbReference type="RuleBase" id="RU004549"/>
    </source>
</evidence>
<dbReference type="InterPro" id="IPR033389">
    <property type="entry name" value="AUX/IAA_dom"/>
</dbReference>
<dbReference type="InParanoid" id="A0A0R0ENE0"/>
<dbReference type="Gene3D" id="3.10.20.90">
    <property type="entry name" value="Phosphatidylinositol 3-kinase Catalytic Subunit, Chain A, domain 1"/>
    <property type="match status" value="1"/>
</dbReference>
<reference evidence="14" key="2">
    <citation type="submission" date="2018-02" db="UniProtKB">
        <authorList>
            <consortium name="EnsemblPlants"/>
        </authorList>
    </citation>
    <scope>IDENTIFICATION</scope>
    <source>
        <strain evidence="14">Williams 82</strain>
    </source>
</reference>
<keyword evidence="7 10" id="KW-0539">Nucleus</keyword>
<evidence type="ECO:0000313" key="13">
    <source>
        <dbReference type="EMBL" id="KRG95739.1"/>
    </source>
</evidence>
<dbReference type="EMBL" id="CM000852">
    <property type="protein sequence ID" value="KRG95739.1"/>
    <property type="molecule type" value="Genomic_DNA"/>
</dbReference>
<evidence type="ECO:0000313" key="15">
    <source>
        <dbReference type="Proteomes" id="UP000008827"/>
    </source>
</evidence>
<dbReference type="GO" id="GO:0009734">
    <property type="term" value="P:auxin-activated signaling pathway"/>
    <property type="evidence" value="ECO:0007669"/>
    <property type="project" value="UniProtKB-UniRule"/>
</dbReference>
<evidence type="ECO:0000259" key="12">
    <source>
        <dbReference type="PROSITE" id="PS51745"/>
    </source>
</evidence>
<evidence type="ECO:0000256" key="6">
    <source>
        <dbReference type="ARBA" id="ARBA00023163"/>
    </source>
</evidence>
<dbReference type="OrthoDB" id="773336at2759"/>
<evidence type="ECO:0000256" key="11">
    <source>
        <dbReference type="SAM" id="MobiDB-lite"/>
    </source>
</evidence>
<dbReference type="ExpressionAtlas" id="A0A0R0ENE0">
    <property type="expression patterns" value="baseline and differential"/>
</dbReference>
<evidence type="ECO:0000256" key="9">
    <source>
        <dbReference type="ARBA" id="ARBA00025283"/>
    </source>
</evidence>
<feature type="region of interest" description="Disordered" evidence="11">
    <location>
        <begin position="112"/>
        <end position="131"/>
    </location>
</feature>
<keyword evidence="4 10" id="KW-0678">Repressor</keyword>
<dbReference type="STRING" id="3847.A0A0R0ENE0"/>
<feature type="domain" description="PB1" evidence="12">
    <location>
        <begin position="140"/>
        <end position="248"/>
    </location>
</feature>
<dbReference type="EnsemblPlants" id="KRG95739">
    <property type="protein sequence ID" value="KRG95739"/>
    <property type="gene ID" value="GLYMA_19G168500"/>
</dbReference>
<evidence type="ECO:0000313" key="14">
    <source>
        <dbReference type="EnsemblPlants" id="KRG95739"/>
    </source>
</evidence>
<evidence type="ECO:0000256" key="2">
    <source>
        <dbReference type="ARBA" id="ARBA00006728"/>
    </source>
</evidence>
<keyword evidence="5 10" id="KW-0805">Transcription regulation</keyword>
<dbReference type="InterPro" id="IPR053793">
    <property type="entry name" value="PB1-like"/>
</dbReference>
<evidence type="ECO:0000256" key="1">
    <source>
        <dbReference type="ARBA" id="ARBA00004123"/>
    </source>
</evidence>
<dbReference type="Proteomes" id="UP000008827">
    <property type="component" value="Chromosome 19"/>
</dbReference>
<dbReference type="Gramene" id="KRG95739">
    <property type="protein sequence ID" value="KRG95739"/>
    <property type="gene ID" value="GLYMA_19G168500"/>
</dbReference>
<dbReference type="PROSITE" id="PS51745">
    <property type="entry name" value="PB1"/>
    <property type="match status" value="1"/>
</dbReference>
<dbReference type="FunCoup" id="A0A0R0ENE0">
    <property type="interactions" value="4988"/>
</dbReference>
<dbReference type="SMR" id="A0A0R0ENE0"/>
<evidence type="ECO:0000256" key="7">
    <source>
        <dbReference type="ARBA" id="ARBA00023242"/>
    </source>
</evidence>
<comment type="function">
    <text evidence="9">Aux/IAA proteins are short-lived transcriptional factors that function as repressors of early auxin response genes at low auxin concentrations. Repression is thought to result from the interaction with auxin response factors (ARFs), proteins that bind to the auxin-responsive promoter element (AuxRE). Formation of heterodimers with ARF proteins may alter their ability to modulate early auxin response genes expression.</text>
</comment>
<organism evidence="13">
    <name type="scientific">Glycine max</name>
    <name type="common">Soybean</name>
    <name type="synonym">Glycine hispida</name>
    <dbReference type="NCBI Taxonomy" id="3847"/>
    <lineage>
        <taxon>Eukaryota</taxon>
        <taxon>Viridiplantae</taxon>
        <taxon>Streptophyta</taxon>
        <taxon>Embryophyta</taxon>
        <taxon>Tracheophyta</taxon>
        <taxon>Spermatophyta</taxon>
        <taxon>Magnoliopsida</taxon>
        <taxon>eudicotyledons</taxon>
        <taxon>Gunneridae</taxon>
        <taxon>Pentapetalae</taxon>
        <taxon>rosids</taxon>
        <taxon>fabids</taxon>
        <taxon>Fabales</taxon>
        <taxon>Fabaceae</taxon>
        <taxon>Papilionoideae</taxon>
        <taxon>50 kb inversion clade</taxon>
        <taxon>NPAAA clade</taxon>
        <taxon>indigoferoid/millettioid clade</taxon>
        <taxon>Phaseoleae</taxon>
        <taxon>Glycine</taxon>
        <taxon>Glycine subgen. Soja</taxon>
    </lineage>
</organism>
<dbReference type="InterPro" id="IPR003311">
    <property type="entry name" value="AUX_IAA"/>
</dbReference>
<dbReference type="Pfam" id="PF02309">
    <property type="entry name" value="AUX_IAA"/>
    <property type="match status" value="1"/>
</dbReference>
<evidence type="ECO:0000256" key="3">
    <source>
        <dbReference type="ARBA" id="ARBA00011726"/>
    </source>
</evidence>
<evidence type="ECO:0000256" key="4">
    <source>
        <dbReference type="ARBA" id="ARBA00022491"/>
    </source>
</evidence>
<protein>
    <recommendedName>
        <fullName evidence="10">Auxin-induced protein</fullName>
    </recommendedName>
</protein>